<protein>
    <submittedName>
        <fullName evidence="2">Uncharacterized protein</fullName>
    </submittedName>
</protein>
<sequence>MQREGVQQRLGDVGVEVRNAGGEGRDVLGEAVVGVLQPTVQVGHAVVTLVAKIQVVGVLDEAGTKGERQMGLQEADHGVDEGGGHGDTDPLGHHECKLSYVLPNDVLDHAALQLRHID</sequence>
<proteinExistence type="predicted"/>
<keyword evidence="3" id="KW-1185">Reference proteome</keyword>
<evidence type="ECO:0000313" key="2">
    <source>
        <dbReference type="EMBL" id="MPC10787.1"/>
    </source>
</evidence>
<organism evidence="2 3">
    <name type="scientific">Portunus trituberculatus</name>
    <name type="common">Swimming crab</name>
    <name type="synonym">Neptunus trituberculatus</name>
    <dbReference type="NCBI Taxonomy" id="210409"/>
    <lineage>
        <taxon>Eukaryota</taxon>
        <taxon>Metazoa</taxon>
        <taxon>Ecdysozoa</taxon>
        <taxon>Arthropoda</taxon>
        <taxon>Crustacea</taxon>
        <taxon>Multicrustacea</taxon>
        <taxon>Malacostraca</taxon>
        <taxon>Eumalacostraca</taxon>
        <taxon>Eucarida</taxon>
        <taxon>Decapoda</taxon>
        <taxon>Pleocyemata</taxon>
        <taxon>Brachyura</taxon>
        <taxon>Eubrachyura</taxon>
        <taxon>Portunoidea</taxon>
        <taxon>Portunidae</taxon>
        <taxon>Portuninae</taxon>
        <taxon>Portunus</taxon>
    </lineage>
</organism>
<gene>
    <name evidence="2" type="ORF">E2C01_003428</name>
</gene>
<comment type="caution">
    <text evidence="2">The sequence shown here is derived from an EMBL/GenBank/DDBJ whole genome shotgun (WGS) entry which is preliminary data.</text>
</comment>
<evidence type="ECO:0000256" key="1">
    <source>
        <dbReference type="SAM" id="MobiDB-lite"/>
    </source>
</evidence>
<evidence type="ECO:0000313" key="3">
    <source>
        <dbReference type="Proteomes" id="UP000324222"/>
    </source>
</evidence>
<dbReference type="Proteomes" id="UP000324222">
    <property type="component" value="Unassembled WGS sequence"/>
</dbReference>
<reference evidence="2 3" key="1">
    <citation type="submission" date="2019-05" db="EMBL/GenBank/DDBJ databases">
        <title>Another draft genome of Portunus trituberculatus and its Hox gene families provides insights of decapod evolution.</title>
        <authorList>
            <person name="Jeong J.-H."/>
            <person name="Song I."/>
            <person name="Kim S."/>
            <person name="Choi T."/>
            <person name="Kim D."/>
            <person name="Ryu S."/>
            <person name="Kim W."/>
        </authorList>
    </citation>
    <scope>NUCLEOTIDE SEQUENCE [LARGE SCALE GENOMIC DNA]</scope>
    <source>
        <tissue evidence="2">Muscle</tissue>
    </source>
</reference>
<dbReference type="AlphaFoldDB" id="A0A5B7CMB4"/>
<accession>A0A5B7CMB4</accession>
<feature type="region of interest" description="Disordered" evidence="1">
    <location>
        <begin position="66"/>
        <end position="93"/>
    </location>
</feature>
<dbReference type="EMBL" id="VSRR010000130">
    <property type="protein sequence ID" value="MPC10787.1"/>
    <property type="molecule type" value="Genomic_DNA"/>
</dbReference>
<name>A0A5B7CMB4_PORTR</name>